<evidence type="ECO:0000313" key="1">
    <source>
        <dbReference type="EMBL" id="PIW14506.1"/>
    </source>
</evidence>
<dbReference type="Gene3D" id="1.25.40.10">
    <property type="entry name" value="Tetratricopeptide repeat domain"/>
    <property type="match status" value="1"/>
</dbReference>
<protein>
    <submittedName>
        <fullName evidence="1">Uncharacterized protein</fullName>
    </submittedName>
</protein>
<dbReference type="SUPFAM" id="SSF48452">
    <property type="entry name" value="TPR-like"/>
    <property type="match status" value="1"/>
</dbReference>
<organism evidence="1 2">
    <name type="scientific">bacterium (Candidatus Blackallbacteria) CG17_big_fil_post_rev_8_21_14_2_50_48_46</name>
    <dbReference type="NCBI Taxonomy" id="2014261"/>
    <lineage>
        <taxon>Bacteria</taxon>
        <taxon>Candidatus Blackallbacteria</taxon>
    </lineage>
</organism>
<dbReference type="InterPro" id="IPR011990">
    <property type="entry name" value="TPR-like_helical_dom_sf"/>
</dbReference>
<evidence type="ECO:0000313" key="2">
    <source>
        <dbReference type="Proteomes" id="UP000231019"/>
    </source>
</evidence>
<dbReference type="AlphaFoldDB" id="A0A2M7FZD8"/>
<comment type="caution">
    <text evidence="1">The sequence shown here is derived from an EMBL/GenBank/DDBJ whole genome shotgun (WGS) entry which is preliminary data.</text>
</comment>
<dbReference type="EMBL" id="PFFQ01000059">
    <property type="protein sequence ID" value="PIW14506.1"/>
    <property type="molecule type" value="Genomic_DNA"/>
</dbReference>
<gene>
    <name evidence="1" type="ORF">COW36_20925</name>
</gene>
<dbReference type="Proteomes" id="UP000231019">
    <property type="component" value="Unassembled WGS sequence"/>
</dbReference>
<accession>A0A2M7FZD8</accession>
<name>A0A2M7FZD8_9BACT</name>
<sequence>MVTLLERATENLEAEKIHTQAMEKLTQAMIQQFKHPPPLEEIYQDLNKALRLDPQNPDRSAGMAYFLILIGALDQVPKHLAKALRLNPEHSIARQLVQGLNELKQQDPLEKRLLEVEAFQRWPRPQTASEYDDLYDETERFIRQEALFYLQAMIPPEVNVGELEQNQRSFLGLLHASVQSIQAKLEILESEFEVDALERELRPLSQLKTRFEKVVNHNLELIYWQEQLQSFQEMVHGAFEELKHWPKGQSLDKKFSDRLEALYDICDQLADELDSLAQRTSIAPIENQYEAAVQTLQKLQDSLDEF</sequence>
<reference evidence="1 2" key="1">
    <citation type="submission" date="2017-09" db="EMBL/GenBank/DDBJ databases">
        <title>Depth-based differentiation of microbial function through sediment-hosted aquifers and enrichment of novel symbionts in the deep terrestrial subsurface.</title>
        <authorList>
            <person name="Probst A.J."/>
            <person name="Ladd B."/>
            <person name="Jarett J.K."/>
            <person name="Geller-Mcgrath D.E."/>
            <person name="Sieber C.M."/>
            <person name="Emerson J.B."/>
            <person name="Anantharaman K."/>
            <person name="Thomas B.C."/>
            <person name="Malmstrom R."/>
            <person name="Stieglmeier M."/>
            <person name="Klingl A."/>
            <person name="Woyke T."/>
            <person name="Ryan C.M."/>
            <person name="Banfield J.F."/>
        </authorList>
    </citation>
    <scope>NUCLEOTIDE SEQUENCE [LARGE SCALE GENOMIC DNA]</scope>
    <source>
        <strain evidence="1">CG17_big_fil_post_rev_8_21_14_2_50_48_46</strain>
    </source>
</reference>
<proteinExistence type="predicted"/>